<dbReference type="EMBL" id="DXAW01000096">
    <property type="protein sequence ID" value="HIZ85933.1"/>
    <property type="molecule type" value="Genomic_DNA"/>
</dbReference>
<evidence type="ECO:0000313" key="1">
    <source>
        <dbReference type="EMBL" id="HIZ85933.1"/>
    </source>
</evidence>
<dbReference type="Proteomes" id="UP000824115">
    <property type="component" value="Unassembled WGS sequence"/>
</dbReference>
<reference evidence="1" key="2">
    <citation type="submission" date="2021-04" db="EMBL/GenBank/DDBJ databases">
        <authorList>
            <person name="Gilroy R."/>
        </authorList>
    </citation>
    <scope>NUCLEOTIDE SEQUENCE</scope>
    <source>
        <strain evidence="1">Gambia16-554</strain>
    </source>
</reference>
<protein>
    <submittedName>
        <fullName evidence="1">Uncharacterized protein</fullName>
    </submittedName>
</protein>
<evidence type="ECO:0000313" key="2">
    <source>
        <dbReference type="Proteomes" id="UP000824115"/>
    </source>
</evidence>
<organism evidence="1 2">
    <name type="scientific">Candidatus Coprenecus stercoravium</name>
    <dbReference type="NCBI Taxonomy" id="2840735"/>
    <lineage>
        <taxon>Bacteria</taxon>
        <taxon>Pseudomonadati</taxon>
        <taxon>Bacteroidota</taxon>
        <taxon>Bacteroidia</taxon>
        <taxon>Bacteroidales</taxon>
        <taxon>Rikenellaceae</taxon>
        <taxon>Rikenellaceae incertae sedis</taxon>
        <taxon>Candidatus Coprenecus</taxon>
    </lineage>
</organism>
<sequence length="111" mass="13313">MVEKSVRNRLCFDELRSFNNTGRFLGRHPFVRTDDEMSRLRQLLLTSPDSFMNEYRNAGMNVSRYGAYLRRKGLSEDKAEKYRQLLDKWTEREKMMGECLKMNLYASEKRT</sequence>
<reference evidence="1" key="1">
    <citation type="journal article" date="2021" name="PeerJ">
        <title>Extensive microbial diversity within the chicken gut microbiome revealed by metagenomics and culture.</title>
        <authorList>
            <person name="Gilroy R."/>
            <person name="Ravi A."/>
            <person name="Getino M."/>
            <person name="Pursley I."/>
            <person name="Horton D.L."/>
            <person name="Alikhan N.F."/>
            <person name="Baker D."/>
            <person name="Gharbi K."/>
            <person name="Hall N."/>
            <person name="Watson M."/>
            <person name="Adriaenssens E.M."/>
            <person name="Foster-Nyarko E."/>
            <person name="Jarju S."/>
            <person name="Secka A."/>
            <person name="Antonio M."/>
            <person name="Oren A."/>
            <person name="Chaudhuri R.R."/>
            <person name="La Ragione R."/>
            <person name="Hildebrand F."/>
            <person name="Pallen M.J."/>
        </authorList>
    </citation>
    <scope>NUCLEOTIDE SEQUENCE</scope>
    <source>
        <strain evidence="1">Gambia16-554</strain>
    </source>
</reference>
<accession>A0A9D2GQX8</accession>
<gene>
    <name evidence="1" type="ORF">IAC04_05545</name>
</gene>
<name>A0A9D2GQX8_9BACT</name>
<dbReference type="AlphaFoldDB" id="A0A9D2GQX8"/>
<proteinExistence type="predicted"/>
<comment type="caution">
    <text evidence="1">The sequence shown here is derived from an EMBL/GenBank/DDBJ whole genome shotgun (WGS) entry which is preliminary data.</text>
</comment>